<dbReference type="InterPro" id="IPR021109">
    <property type="entry name" value="Peptidase_aspartic_dom_sf"/>
</dbReference>
<name>A0AAD4TIN3_9MAGN</name>
<organism evidence="5 6">
    <name type="scientific">Papaver atlanticum</name>
    <dbReference type="NCBI Taxonomy" id="357466"/>
    <lineage>
        <taxon>Eukaryota</taxon>
        <taxon>Viridiplantae</taxon>
        <taxon>Streptophyta</taxon>
        <taxon>Embryophyta</taxon>
        <taxon>Tracheophyta</taxon>
        <taxon>Spermatophyta</taxon>
        <taxon>Magnoliopsida</taxon>
        <taxon>Ranunculales</taxon>
        <taxon>Papaveraceae</taxon>
        <taxon>Papaveroideae</taxon>
        <taxon>Papaver</taxon>
    </lineage>
</organism>
<keyword evidence="3" id="KW-0378">Hydrolase</keyword>
<comment type="caution">
    <text evidence="5">The sequence shown here is derived from an EMBL/GenBank/DDBJ whole genome shotgun (WGS) entry which is preliminary data.</text>
</comment>
<gene>
    <name evidence="5" type="ORF">MKW98_027395</name>
</gene>
<keyword evidence="2" id="KW-0645">Protease</keyword>
<keyword evidence="6" id="KW-1185">Reference proteome</keyword>
<dbReference type="GO" id="GO:0008233">
    <property type="term" value="F:peptidase activity"/>
    <property type="evidence" value="ECO:0007669"/>
    <property type="project" value="UniProtKB-KW"/>
</dbReference>
<dbReference type="GO" id="GO:0006508">
    <property type="term" value="P:proteolysis"/>
    <property type="evidence" value="ECO:0007669"/>
    <property type="project" value="UniProtKB-KW"/>
</dbReference>
<evidence type="ECO:0000256" key="3">
    <source>
        <dbReference type="ARBA" id="ARBA00022801"/>
    </source>
</evidence>
<reference evidence="5" key="1">
    <citation type="submission" date="2022-04" db="EMBL/GenBank/DDBJ databases">
        <title>A functionally conserved STORR gene fusion in Papaver species that diverged 16.8 million years ago.</title>
        <authorList>
            <person name="Catania T."/>
        </authorList>
    </citation>
    <scope>NUCLEOTIDE SEQUENCE</scope>
    <source>
        <strain evidence="5">S-188037</strain>
    </source>
</reference>
<evidence type="ECO:0000256" key="2">
    <source>
        <dbReference type="ARBA" id="ARBA00022670"/>
    </source>
</evidence>
<dbReference type="Proteomes" id="UP001202328">
    <property type="component" value="Unassembled WGS sequence"/>
</dbReference>
<evidence type="ECO:0000313" key="5">
    <source>
        <dbReference type="EMBL" id="KAI3956081.1"/>
    </source>
</evidence>
<dbReference type="InterPro" id="IPR033121">
    <property type="entry name" value="PEPTIDASE_A1"/>
</dbReference>
<dbReference type="GO" id="GO:0005576">
    <property type="term" value="C:extracellular region"/>
    <property type="evidence" value="ECO:0007669"/>
    <property type="project" value="TreeGrafter"/>
</dbReference>
<dbReference type="Gene3D" id="2.40.70.10">
    <property type="entry name" value="Acid Proteases"/>
    <property type="match status" value="1"/>
</dbReference>
<evidence type="ECO:0000313" key="6">
    <source>
        <dbReference type="Proteomes" id="UP001202328"/>
    </source>
</evidence>
<dbReference type="PROSITE" id="PS51767">
    <property type="entry name" value="PEPTIDASE_A1"/>
    <property type="match status" value="1"/>
</dbReference>
<comment type="similarity">
    <text evidence="1">Belongs to the peptidase A1 family.</text>
</comment>
<dbReference type="PANTHER" id="PTHR47967:SF66">
    <property type="entry name" value="ASPARTIC PROTEINASE CDR1-RELATED"/>
    <property type="match status" value="1"/>
</dbReference>
<protein>
    <recommendedName>
        <fullName evidence="4">Peptidase A1 domain-containing protein</fullName>
    </recommendedName>
</protein>
<evidence type="ECO:0000256" key="1">
    <source>
        <dbReference type="ARBA" id="ARBA00007447"/>
    </source>
</evidence>
<sequence>MIDQERIRLFHDSLQTHNFTMLIDPKSYSVRDYLPLKAFRSGYMVSYEIGTPGTVTYSFMDTGSSLICLQCKPCKRCYKQGTPIFGPTSSLTYSKLPCLHQKCYDESLSVHIQP</sequence>
<evidence type="ECO:0000259" key="4">
    <source>
        <dbReference type="PROSITE" id="PS51767"/>
    </source>
</evidence>
<dbReference type="Pfam" id="PF14543">
    <property type="entry name" value="TAXi_N"/>
    <property type="match status" value="1"/>
</dbReference>
<dbReference type="InterPro" id="IPR051708">
    <property type="entry name" value="Plant_Aspart_Prot_A1"/>
</dbReference>
<accession>A0AAD4TIN3</accession>
<dbReference type="InterPro" id="IPR032861">
    <property type="entry name" value="TAXi_N"/>
</dbReference>
<proteinExistence type="inferred from homology"/>
<dbReference type="AlphaFoldDB" id="A0AAD4TIN3"/>
<dbReference type="EMBL" id="JAJJMB010001710">
    <property type="protein sequence ID" value="KAI3956081.1"/>
    <property type="molecule type" value="Genomic_DNA"/>
</dbReference>
<dbReference type="SUPFAM" id="SSF50630">
    <property type="entry name" value="Acid proteases"/>
    <property type="match status" value="1"/>
</dbReference>
<dbReference type="PANTHER" id="PTHR47967">
    <property type="entry name" value="OS07G0603500 PROTEIN-RELATED"/>
    <property type="match status" value="1"/>
</dbReference>
<feature type="domain" description="Peptidase A1" evidence="4">
    <location>
        <begin position="43"/>
        <end position="114"/>
    </location>
</feature>